<reference evidence="2" key="2">
    <citation type="journal article" date="2015" name="Data Brief">
        <title>Shoot transcriptome of the giant reed, Arundo donax.</title>
        <authorList>
            <person name="Barrero R.A."/>
            <person name="Guerrero F.D."/>
            <person name="Moolhuijzen P."/>
            <person name="Goolsby J.A."/>
            <person name="Tidwell J."/>
            <person name="Bellgard S.E."/>
            <person name="Bellgard M.I."/>
        </authorList>
    </citation>
    <scope>NUCLEOTIDE SEQUENCE</scope>
    <source>
        <tissue evidence="2">Shoot tissue taken approximately 20 cm above the soil surface</tissue>
    </source>
</reference>
<accession>A0A0A9G140</accession>
<dbReference type="AlphaFoldDB" id="A0A0A9G140"/>
<evidence type="ECO:0000313" key="2">
    <source>
        <dbReference type="EMBL" id="JAE18222.1"/>
    </source>
</evidence>
<evidence type="ECO:0000256" key="1">
    <source>
        <dbReference type="SAM" id="SignalP"/>
    </source>
</evidence>
<dbReference type="EMBL" id="GBRH01179674">
    <property type="protein sequence ID" value="JAE18222.1"/>
    <property type="molecule type" value="Transcribed_RNA"/>
</dbReference>
<reference evidence="2" key="1">
    <citation type="submission" date="2014-09" db="EMBL/GenBank/DDBJ databases">
        <authorList>
            <person name="Magalhaes I.L.F."/>
            <person name="Oliveira U."/>
            <person name="Santos F.R."/>
            <person name="Vidigal T.H.D.A."/>
            <person name="Brescovit A.D."/>
            <person name="Santos A.J."/>
        </authorList>
    </citation>
    <scope>NUCLEOTIDE SEQUENCE</scope>
    <source>
        <tissue evidence="2">Shoot tissue taken approximately 20 cm above the soil surface</tissue>
    </source>
</reference>
<feature type="signal peptide" evidence="1">
    <location>
        <begin position="1"/>
        <end position="19"/>
    </location>
</feature>
<sequence length="44" mass="4866">MFGLCLMFVDSSFGAMAAAEQKYLVEKCFQALALPLAHHILLVH</sequence>
<name>A0A0A9G140_ARUDO</name>
<proteinExistence type="predicted"/>
<organism evidence="2">
    <name type="scientific">Arundo donax</name>
    <name type="common">Giant reed</name>
    <name type="synonym">Donax arundinaceus</name>
    <dbReference type="NCBI Taxonomy" id="35708"/>
    <lineage>
        <taxon>Eukaryota</taxon>
        <taxon>Viridiplantae</taxon>
        <taxon>Streptophyta</taxon>
        <taxon>Embryophyta</taxon>
        <taxon>Tracheophyta</taxon>
        <taxon>Spermatophyta</taxon>
        <taxon>Magnoliopsida</taxon>
        <taxon>Liliopsida</taxon>
        <taxon>Poales</taxon>
        <taxon>Poaceae</taxon>
        <taxon>PACMAD clade</taxon>
        <taxon>Arundinoideae</taxon>
        <taxon>Arundineae</taxon>
        <taxon>Arundo</taxon>
    </lineage>
</organism>
<keyword evidence="1" id="KW-0732">Signal</keyword>
<feature type="chain" id="PRO_5002046078" evidence="1">
    <location>
        <begin position="20"/>
        <end position="44"/>
    </location>
</feature>
<protein>
    <submittedName>
        <fullName evidence="2">Uncharacterized protein</fullName>
    </submittedName>
</protein>